<protein>
    <submittedName>
        <fullName evidence="1">Uncharacterized protein</fullName>
    </submittedName>
</protein>
<dbReference type="Proteomes" id="UP000053958">
    <property type="component" value="Unassembled WGS sequence"/>
</dbReference>
<comment type="caution">
    <text evidence="1">The sequence shown here is derived from an EMBL/GenBank/DDBJ whole genome shotgun (WGS) entry which is preliminary data.</text>
</comment>
<dbReference type="EMBL" id="LASV01000651">
    <property type="protein sequence ID" value="KKA17446.1"/>
    <property type="molecule type" value="Genomic_DNA"/>
</dbReference>
<keyword evidence="2" id="KW-1185">Reference proteome</keyword>
<gene>
    <name evidence="1" type="ORF">T310_8653</name>
</gene>
<feature type="non-terminal residue" evidence="1">
    <location>
        <position position="1"/>
    </location>
</feature>
<organism evidence="1 2">
    <name type="scientific">Rasamsonia emersonii (strain ATCC 16479 / CBS 393.64 / IMI 116815)</name>
    <dbReference type="NCBI Taxonomy" id="1408163"/>
    <lineage>
        <taxon>Eukaryota</taxon>
        <taxon>Fungi</taxon>
        <taxon>Dikarya</taxon>
        <taxon>Ascomycota</taxon>
        <taxon>Pezizomycotina</taxon>
        <taxon>Eurotiomycetes</taxon>
        <taxon>Eurotiomycetidae</taxon>
        <taxon>Eurotiales</taxon>
        <taxon>Trichocomaceae</taxon>
        <taxon>Rasamsonia</taxon>
    </lineage>
</organism>
<sequence length="132" mass="14890">PISDHEHAAFTEIASHDIWWALQGVHWVDLWPRDATDNAWKRNFVSTSFILPSLKKKQRNAYLLDVCLYSSPTDSPTSAASSRPRRTTSGINSSLRSWGFSRCFSKSGFSGRRSLNRVIMAMVMVVIIITTS</sequence>
<dbReference type="AlphaFoldDB" id="A0A0F4YHU1"/>
<dbReference type="GeneID" id="25320868"/>
<name>A0A0F4YHU1_RASE3</name>
<evidence type="ECO:0000313" key="1">
    <source>
        <dbReference type="EMBL" id="KKA17446.1"/>
    </source>
</evidence>
<accession>A0A0F4YHU1</accession>
<evidence type="ECO:0000313" key="2">
    <source>
        <dbReference type="Proteomes" id="UP000053958"/>
    </source>
</evidence>
<dbReference type="RefSeq" id="XP_013324058.1">
    <property type="nucleotide sequence ID" value="XM_013468604.1"/>
</dbReference>
<reference evidence="1 2" key="1">
    <citation type="submission" date="2015-04" db="EMBL/GenBank/DDBJ databases">
        <authorList>
            <person name="Heijne W.H."/>
            <person name="Fedorova N.D."/>
            <person name="Nierman W.C."/>
            <person name="Vollebregt A.W."/>
            <person name="Zhao Z."/>
            <person name="Wu L."/>
            <person name="Kumar M."/>
            <person name="Stam H."/>
            <person name="van den Berg M.A."/>
            <person name="Pel H.J."/>
        </authorList>
    </citation>
    <scope>NUCLEOTIDE SEQUENCE [LARGE SCALE GENOMIC DNA]</scope>
    <source>
        <strain evidence="1 2">CBS 393.64</strain>
    </source>
</reference>
<proteinExistence type="predicted"/>